<proteinExistence type="predicted"/>
<evidence type="ECO:0000313" key="1">
    <source>
        <dbReference type="EMBL" id="OEH45894.1"/>
    </source>
</evidence>
<dbReference type="STRING" id="45071.Lpar_0434"/>
<keyword evidence="2" id="KW-1185">Reference proteome</keyword>
<name>A0A1E5JN09_9GAMM</name>
<dbReference type="Proteomes" id="UP000095229">
    <property type="component" value="Unassembled WGS sequence"/>
</dbReference>
<comment type="caution">
    <text evidence="1">The sequence shown here is derived from an EMBL/GenBank/DDBJ whole genome shotgun (WGS) entry which is preliminary data.</text>
</comment>
<dbReference type="EMBL" id="LSOG01000083">
    <property type="protein sequence ID" value="OEH45894.1"/>
    <property type="molecule type" value="Genomic_DNA"/>
</dbReference>
<sequence>MQMFFSMLVNFASLFPIVLILVLYDLFASILTINIQDNELKIIRKVNALRNNNPICVKYNRNLQIDEQLNGRIY</sequence>
<protein>
    <submittedName>
        <fullName evidence="1">Uncharacterized protein</fullName>
    </submittedName>
</protein>
<dbReference type="PATRIC" id="fig|45071.6.peg.467"/>
<reference evidence="1 2" key="1">
    <citation type="submission" date="2016-02" db="EMBL/GenBank/DDBJ databases">
        <title>Secondary metabolites in Legionella.</title>
        <authorList>
            <person name="Tobias N.J."/>
            <person name="Bode H.B."/>
        </authorList>
    </citation>
    <scope>NUCLEOTIDE SEQUENCE [LARGE SCALE GENOMIC DNA]</scope>
    <source>
        <strain evidence="1 2">DSM 19216</strain>
    </source>
</reference>
<organism evidence="1 2">
    <name type="scientific">Legionella parisiensis</name>
    <dbReference type="NCBI Taxonomy" id="45071"/>
    <lineage>
        <taxon>Bacteria</taxon>
        <taxon>Pseudomonadati</taxon>
        <taxon>Pseudomonadota</taxon>
        <taxon>Gammaproteobacteria</taxon>
        <taxon>Legionellales</taxon>
        <taxon>Legionellaceae</taxon>
        <taxon>Legionella</taxon>
    </lineage>
</organism>
<accession>A0A1E5JN09</accession>
<dbReference type="AlphaFoldDB" id="A0A1E5JN09"/>
<evidence type="ECO:0000313" key="2">
    <source>
        <dbReference type="Proteomes" id="UP000095229"/>
    </source>
</evidence>
<gene>
    <name evidence="1" type="ORF">lpari_03082</name>
</gene>